<dbReference type="Pfam" id="PF16161">
    <property type="entry name" value="DUF4867"/>
    <property type="match status" value="1"/>
</dbReference>
<evidence type="ECO:0000313" key="1">
    <source>
        <dbReference type="EMBL" id="CAR20484.1"/>
    </source>
</evidence>
<dbReference type="STRING" id="585057.ECIAI39_4378"/>
<dbReference type="AlphaFoldDB" id="A0A0H3MWE6"/>
<dbReference type="HOGENOM" id="CLU_1330429_0_0_6"/>
<sequence>MVQNIMSAYLKKALSIHSDEFRPYGNVISAINVDSLLKYLKEEISVPEDQVAYVRSDERLKQYPAVSDIQRQIYGGMPVQAGYVCGVNTTQDGFEYHQGSEVIIAASDFFLFLGKRELMQGDTFNGERAEPFFIPAKSVIELYSTTLHYCPMSINAQPFSAAIILLDGTNEDIDGKNKPTILSKRNTWFIAHESFTEHPCPLLKGPHLCVNDIIHG</sequence>
<reference evidence="2" key="1">
    <citation type="journal article" date="2009" name="PLoS Genet.">
        <title>Organised genome dynamics in the Escherichia coli species results in highly diverse adaptive paths.</title>
        <authorList>
            <person name="Touchon M."/>
            <person name="Hoede C."/>
            <person name="Tenaillon O."/>
            <person name="Barbe V."/>
            <person name="Baeriswyl S."/>
            <person name="Bidet P."/>
            <person name="Bingen E."/>
            <person name="Bonacorsi S."/>
            <person name="Bouchier C."/>
            <person name="Bouvet O."/>
            <person name="Calteau A."/>
            <person name="Chiapello H."/>
            <person name="Clermont O."/>
            <person name="Cruveiller S."/>
            <person name="Danchin A."/>
            <person name="Diard M."/>
            <person name="Dossat C."/>
            <person name="Karoui M.E."/>
            <person name="Frapy E."/>
            <person name="Garry L."/>
            <person name="Ghigo J.M."/>
            <person name="Gilles A.M."/>
            <person name="Johnson J."/>
            <person name="Le Bouguenec C."/>
            <person name="Lescat M."/>
            <person name="Mangenot S."/>
            <person name="Martinez-Jehanne V."/>
            <person name="Matic I."/>
            <person name="Nassif X."/>
            <person name="Oztas S."/>
            <person name="Petit M.A."/>
            <person name="Pichon C."/>
            <person name="Rouy Z."/>
            <person name="Ruf C.S."/>
            <person name="Schneider D."/>
            <person name="Tourret J."/>
            <person name="Vacherie B."/>
            <person name="Vallenet D."/>
            <person name="Medigue C."/>
            <person name="Rocha E.P.C."/>
            <person name="Denamur E."/>
        </authorList>
    </citation>
    <scope>NUCLEOTIDE SEQUENCE [LARGE SCALE GENOMIC DNA]</scope>
    <source>
        <strain evidence="2">IAI39 / ExPEC</strain>
    </source>
</reference>
<dbReference type="Proteomes" id="UP000000749">
    <property type="component" value="Chromosome"/>
</dbReference>
<evidence type="ECO:0008006" key="3">
    <source>
        <dbReference type="Google" id="ProtNLM"/>
    </source>
</evidence>
<organism evidence="1 2">
    <name type="scientific">Escherichia coli O7:K1 (strain IAI39 / ExPEC)</name>
    <dbReference type="NCBI Taxonomy" id="585057"/>
    <lineage>
        <taxon>Bacteria</taxon>
        <taxon>Pseudomonadati</taxon>
        <taxon>Pseudomonadota</taxon>
        <taxon>Gammaproteobacteria</taxon>
        <taxon>Enterobacterales</taxon>
        <taxon>Enterobacteriaceae</taxon>
        <taxon>Escherichia</taxon>
    </lineage>
</organism>
<proteinExistence type="predicted"/>
<dbReference type="PATRIC" id="fig|585057.6.peg.4524"/>
<gene>
    <name evidence="1" type="ordered locus">ECIAI39_4378</name>
</gene>
<dbReference type="KEGG" id="ect:ECIAI39_4378"/>
<evidence type="ECO:0000313" key="2">
    <source>
        <dbReference type="Proteomes" id="UP000000749"/>
    </source>
</evidence>
<name>A0A0H3MWE6_ECO7I</name>
<dbReference type="InterPro" id="IPR032358">
    <property type="entry name" value="DUF4867"/>
</dbReference>
<accession>A0A0H3MWE6</accession>
<dbReference type="EMBL" id="CU928164">
    <property type="protein sequence ID" value="CAR20484.1"/>
    <property type="molecule type" value="Genomic_DNA"/>
</dbReference>
<protein>
    <recommendedName>
        <fullName evidence="3">DUF4867 domain-containing protein</fullName>
    </recommendedName>
</protein>